<accession>A0A1E3W311</accession>
<organism evidence="8 9">
    <name type="scientific">Methyloceanibacter methanicus</name>
    <dbReference type="NCBI Taxonomy" id="1774968"/>
    <lineage>
        <taxon>Bacteria</taxon>
        <taxon>Pseudomonadati</taxon>
        <taxon>Pseudomonadota</taxon>
        <taxon>Alphaproteobacteria</taxon>
        <taxon>Hyphomicrobiales</taxon>
        <taxon>Hyphomicrobiaceae</taxon>
        <taxon>Methyloceanibacter</taxon>
    </lineage>
</organism>
<dbReference type="PANTHER" id="PTHR34001">
    <property type="entry name" value="BLL7405 PROTEIN"/>
    <property type="match status" value="1"/>
</dbReference>
<gene>
    <name evidence="8" type="ORF">AUC68_03605</name>
</gene>
<name>A0A1E3W311_9HYPH</name>
<evidence type="ECO:0000313" key="8">
    <source>
        <dbReference type="EMBL" id="ODS00199.1"/>
    </source>
</evidence>
<dbReference type="OrthoDB" id="7863077at2"/>
<feature type="signal peptide" evidence="6">
    <location>
        <begin position="1"/>
        <end position="27"/>
    </location>
</feature>
<dbReference type="InterPro" id="IPR011250">
    <property type="entry name" value="OMP/PagP_B-barrel"/>
</dbReference>
<evidence type="ECO:0000313" key="9">
    <source>
        <dbReference type="Proteomes" id="UP000094501"/>
    </source>
</evidence>
<protein>
    <recommendedName>
        <fullName evidence="7">Outer membrane protein beta-barrel domain-containing protein</fullName>
    </recommendedName>
</protein>
<evidence type="ECO:0000259" key="7">
    <source>
        <dbReference type="Pfam" id="PF13505"/>
    </source>
</evidence>
<dbReference type="GO" id="GO:0009279">
    <property type="term" value="C:cell outer membrane"/>
    <property type="evidence" value="ECO:0007669"/>
    <property type="project" value="UniProtKB-SubCell"/>
</dbReference>
<comment type="similarity">
    <text evidence="5">Belongs to the Omp25/RopB family.</text>
</comment>
<evidence type="ECO:0000256" key="5">
    <source>
        <dbReference type="ARBA" id="ARBA00038306"/>
    </source>
</evidence>
<evidence type="ECO:0000256" key="1">
    <source>
        <dbReference type="ARBA" id="ARBA00004442"/>
    </source>
</evidence>
<dbReference type="EMBL" id="LPWG01000010">
    <property type="protein sequence ID" value="ODS00199.1"/>
    <property type="molecule type" value="Genomic_DNA"/>
</dbReference>
<feature type="domain" description="Outer membrane protein beta-barrel" evidence="7">
    <location>
        <begin position="27"/>
        <end position="227"/>
    </location>
</feature>
<dbReference type="InterPro" id="IPR051692">
    <property type="entry name" value="OMP-like"/>
</dbReference>
<evidence type="ECO:0000256" key="4">
    <source>
        <dbReference type="ARBA" id="ARBA00023237"/>
    </source>
</evidence>
<comment type="caution">
    <text evidence="8">The sequence shown here is derived from an EMBL/GenBank/DDBJ whole genome shotgun (WGS) entry which is preliminary data.</text>
</comment>
<dbReference type="Proteomes" id="UP000094501">
    <property type="component" value="Unassembled WGS sequence"/>
</dbReference>
<dbReference type="Gene3D" id="2.40.160.20">
    <property type="match status" value="1"/>
</dbReference>
<dbReference type="InterPro" id="IPR027385">
    <property type="entry name" value="Beta-barrel_OMP"/>
</dbReference>
<dbReference type="RefSeq" id="WP_069437012.1">
    <property type="nucleotide sequence ID" value="NZ_LPWG01000010.1"/>
</dbReference>
<dbReference type="AlphaFoldDB" id="A0A1E3W311"/>
<proteinExistence type="inferred from homology"/>
<sequence>MRTGFHRAFALTATFAVCVAASSSAFAQDGYGLYDGGNYFGSAIQSNETFEGWWLGGTIGGSSVSYSLSPGTIDSDGVIGGVVGGFSWQHGPAVIGIEGDYLASNIDGGGMINGGPNKAKVGFDSMADLRLRLGWAIMPNLLLFATAGGALANADLYVSGPGGGFKDTMFTGWSVGGGAEYAYDKDWSLRFDYQFTDFGAETVTYQGNKQTFDPDSNSFRGSLIYRF</sequence>
<keyword evidence="3" id="KW-0472">Membrane</keyword>
<dbReference type="Pfam" id="PF13505">
    <property type="entry name" value="OMP_b-brl"/>
    <property type="match status" value="1"/>
</dbReference>
<evidence type="ECO:0000256" key="2">
    <source>
        <dbReference type="ARBA" id="ARBA00022729"/>
    </source>
</evidence>
<evidence type="ECO:0000256" key="3">
    <source>
        <dbReference type="ARBA" id="ARBA00023136"/>
    </source>
</evidence>
<comment type="subcellular location">
    <subcellularLocation>
        <location evidence="1">Cell outer membrane</location>
    </subcellularLocation>
</comment>
<keyword evidence="9" id="KW-1185">Reference proteome</keyword>
<dbReference type="PANTHER" id="PTHR34001:SF3">
    <property type="entry name" value="BLL7405 PROTEIN"/>
    <property type="match status" value="1"/>
</dbReference>
<reference evidence="8 9" key="1">
    <citation type="journal article" date="2016" name="Environ. Microbiol.">
        <title>New Methyloceanibacter diversity from North Sea sediments includes methanotroph containing solely the soluble methane monooxygenase.</title>
        <authorList>
            <person name="Vekeman B."/>
            <person name="Kerckhof F.M."/>
            <person name="Cremers G."/>
            <person name="de Vos P."/>
            <person name="Vandamme P."/>
            <person name="Boon N."/>
            <person name="Op den Camp H.J."/>
            <person name="Heylen K."/>
        </authorList>
    </citation>
    <scope>NUCLEOTIDE SEQUENCE [LARGE SCALE GENOMIC DNA]</scope>
    <source>
        <strain evidence="8 9">R-67174</strain>
    </source>
</reference>
<keyword evidence="2 6" id="KW-0732">Signal</keyword>
<dbReference type="SUPFAM" id="SSF56925">
    <property type="entry name" value="OMPA-like"/>
    <property type="match status" value="1"/>
</dbReference>
<feature type="chain" id="PRO_5009138922" description="Outer membrane protein beta-barrel domain-containing protein" evidence="6">
    <location>
        <begin position="28"/>
        <end position="227"/>
    </location>
</feature>
<evidence type="ECO:0000256" key="6">
    <source>
        <dbReference type="SAM" id="SignalP"/>
    </source>
</evidence>
<dbReference type="STRING" id="1774968.AUC68_03605"/>
<keyword evidence="4" id="KW-0998">Cell outer membrane</keyword>